<dbReference type="PANTHER" id="PTHR28272">
    <property type="entry name" value="RIBONUCLEASES P/MRP PROTEIN SUBUNIT POP3"/>
    <property type="match status" value="1"/>
</dbReference>
<dbReference type="AlphaFoldDB" id="A0A8H7CTP9"/>
<dbReference type="GO" id="GO:0000171">
    <property type="term" value="F:ribonuclease MRP activity"/>
    <property type="evidence" value="ECO:0007669"/>
    <property type="project" value="TreeGrafter"/>
</dbReference>
<protein>
    <submittedName>
        <fullName evidence="2">Ribonucleases p mrp protein subunit pop3 kDa subunit</fullName>
    </submittedName>
</protein>
<sequence length="238" mass="25447">MSARVHTNPSNRAKARDALEKKVVFKSVLDSPFRVPWPSVPTNLQNLALACTNSLLEGVGQYQSNKKRKIDVDGPTEDTDVVLPDADIAAHSEETPAPAVLSHLVIGINAVTKRLDAQIRSLRKTSPYLRGAEATLAKAVGLRRIAVIAMDIDTPGLAAFTSILDSVPTLTAPWLTSQAASASPAQQLIPTHVKHLRTTAPKDMKMAKLLRAEGKAAARARKKSKAKPMAATTITTAP</sequence>
<dbReference type="Proteomes" id="UP000620124">
    <property type="component" value="Unassembled WGS sequence"/>
</dbReference>
<proteinExistence type="predicted"/>
<keyword evidence="3" id="KW-1185">Reference proteome</keyword>
<dbReference type="InterPro" id="IPR013241">
    <property type="entry name" value="RNase_P_Pop3"/>
</dbReference>
<gene>
    <name evidence="2" type="ORF">MVEN_01526700</name>
</gene>
<dbReference type="PANTHER" id="PTHR28272:SF1">
    <property type="entry name" value="RIBONUCLEASES P_MRP PROTEIN SUBUNIT POP3"/>
    <property type="match status" value="1"/>
</dbReference>
<dbReference type="GO" id="GO:0005655">
    <property type="term" value="C:nucleolar ribonuclease P complex"/>
    <property type="evidence" value="ECO:0007669"/>
    <property type="project" value="TreeGrafter"/>
</dbReference>
<feature type="region of interest" description="Disordered" evidence="1">
    <location>
        <begin position="217"/>
        <end position="238"/>
    </location>
</feature>
<dbReference type="GO" id="GO:0006364">
    <property type="term" value="P:rRNA processing"/>
    <property type="evidence" value="ECO:0007669"/>
    <property type="project" value="InterPro"/>
</dbReference>
<dbReference type="GO" id="GO:0004526">
    <property type="term" value="F:ribonuclease P activity"/>
    <property type="evidence" value="ECO:0007669"/>
    <property type="project" value="TreeGrafter"/>
</dbReference>
<dbReference type="GO" id="GO:0005829">
    <property type="term" value="C:cytosol"/>
    <property type="evidence" value="ECO:0007669"/>
    <property type="project" value="TreeGrafter"/>
</dbReference>
<dbReference type="EMBL" id="JACAZI010000012">
    <property type="protein sequence ID" value="KAF7347696.1"/>
    <property type="molecule type" value="Genomic_DNA"/>
</dbReference>
<comment type="caution">
    <text evidence="2">The sequence shown here is derived from an EMBL/GenBank/DDBJ whole genome shotgun (WGS) entry which is preliminary data.</text>
</comment>
<name>A0A8H7CTP9_9AGAR</name>
<dbReference type="OrthoDB" id="20109at2759"/>
<dbReference type="GO" id="GO:0008033">
    <property type="term" value="P:tRNA processing"/>
    <property type="evidence" value="ECO:0007669"/>
    <property type="project" value="InterPro"/>
</dbReference>
<reference evidence="2" key="1">
    <citation type="submission" date="2020-05" db="EMBL/GenBank/DDBJ databases">
        <title>Mycena genomes resolve the evolution of fungal bioluminescence.</title>
        <authorList>
            <person name="Tsai I.J."/>
        </authorList>
    </citation>
    <scope>NUCLEOTIDE SEQUENCE</scope>
    <source>
        <strain evidence="2">CCC161011</strain>
    </source>
</reference>
<dbReference type="GO" id="GO:0000172">
    <property type="term" value="C:ribonuclease MRP complex"/>
    <property type="evidence" value="ECO:0007669"/>
    <property type="project" value="TreeGrafter"/>
</dbReference>
<accession>A0A8H7CTP9</accession>
<dbReference type="GO" id="GO:0034965">
    <property type="term" value="P:intronic box C/D snoRNA processing"/>
    <property type="evidence" value="ECO:0007669"/>
    <property type="project" value="TreeGrafter"/>
</dbReference>
<evidence type="ECO:0000313" key="3">
    <source>
        <dbReference type="Proteomes" id="UP000620124"/>
    </source>
</evidence>
<evidence type="ECO:0000256" key="1">
    <source>
        <dbReference type="SAM" id="MobiDB-lite"/>
    </source>
</evidence>
<evidence type="ECO:0000313" key="2">
    <source>
        <dbReference type="EMBL" id="KAF7347696.1"/>
    </source>
</evidence>
<organism evidence="2 3">
    <name type="scientific">Mycena venus</name>
    <dbReference type="NCBI Taxonomy" id="2733690"/>
    <lineage>
        <taxon>Eukaryota</taxon>
        <taxon>Fungi</taxon>
        <taxon>Dikarya</taxon>
        <taxon>Basidiomycota</taxon>
        <taxon>Agaricomycotina</taxon>
        <taxon>Agaricomycetes</taxon>
        <taxon>Agaricomycetidae</taxon>
        <taxon>Agaricales</taxon>
        <taxon>Marasmiineae</taxon>
        <taxon>Mycenaceae</taxon>
        <taxon>Mycena</taxon>
    </lineage>
</organism>